<evidence type="ECO:0000259" key="6">
    <source>
        <dbReference type="Pfam" id="PF01765"/>
    </source>
</evidence>
<evidence type="ECO:0000313" key="7">
    <source>
        <dbReference type="EMBL" id="KUK87280.1"/>
    </source>
</evidence>
<comment type="similarity">
    <text evidence="2 5">Belongs to the RRF family.</text>
</comment>
<dbReference type="PATRIC" id="fig|1635277.3.peg.624"/>
<dbReference type="GO" id="GO:0006415">
    <property type="term" value="P:translational termination"/>
    <property type="evidence" value="ECO:0007669"/>
    <property type="project" value="UniProtKB-UniRule"/>
</dbReference>
<evidence type="ECO:0000313" key="8">
    <source>
        <dbReference type="Proteomes" id="UP000053467"/>
    </source>
</evidence>
<keyword evidence="4 5" id="KW-0648">Protein biosynthesis</keyword>
<dbReference type="EMBL" id="LGGX01000006">
    <property type="protein sequence ID" value="KUK87280.1"/>
    <property type="molecule type" value="Genomic_DNA"/>
</dbReference>
<protein>
    <recommendedName>
        <fullName evidence="5">Ribosome-recycling factor</fullName>
        <shortName evidence="5">RRF</shortName>
    </recommendedName>
    <alternativeName>
        <fullName evidence="5">Ribosome-releasing factor</fullName>
    </alternativeName>
</protein>
<dbReference type="PANTHER" id="PTHR20982:SF3">
    <property type="entry name" value="MITOCHONDRIAL RIBOSOME RECYCLING FACTOR PSEUDO 1"/>
    <property type="match status" value="1"/>
</dbReference>
<dbReference type="GO" id="GO:0005737">
    <property type="term" value="C:cytoplasm"/>
    <property type="evidence" value="ECO:0007669"/>
    <property type="project" value="UniProtKB-SubCell"/>
</dbReference>
<accession>A0A124G0E6</accession>
<name>A0A124G0E6_UNCT6</name>
<dbReference type="Proteomes" id="UP000053467">
    <property type="component" value="Unassembled WGS sequence"/>
</dbReference>
<dbReference type="FunFam" id="1.10.132.20:FF:000001">
    <property type="entry name" value="Ribosome-recycling factor"/>
    <property type="match status" value="1"/>
</dbReference>
<evidence type="ECO:0000256" key="5">
    <source>
        <dbReference type="HAMAP-Rule" id="MF_00040"/>
    </source>
</evidence>
<proteinExistence type="inferred from homology"/>
<dbReference type="FunFam" id="3.30.1360.40:FF:000001">
    <property type="entry name" value="Ribosome-recycling factor"/>
    <property type="match status" value="1"/>
</dbReference>
<gene>
    <name evidence="5" type="primary">frr</name>
    <name evidence="7" type="ORF">XE03_0888</name>
</gene>
<comment type="subcellular location">
    <subcellularLocation>
        <location evidence="1 5">Cytoplasm</location>
    </subcellularLocation>
</comment>
<dbReference type="HAMAP" id="MF_00040">
    <property type="entry name" value="RRF"/>
    <property type="match status" value="1"/>
</dbReference>
<evidence type="ECO:0000256" key="3">
    <source>
        <dbReference type="ARBA" id="ARBA00022490"/>
    </source>
</evidence>
<reference evidence="8" key="1">
    <citation type="journal article" date="2015" name="MBio">
        <title>Genome-Resolved Metagenomic Analysis Reveals Roles for Candidate Phyla and Other Microbial Community Members in Biogeochemical Transformations in Oil Reservoirs.</title>
        <authorList>
            <person name="Hu P."/>
            <person name="Tom L."/>
            <person name="Singh A."/>
            <person name="Thomas B.C."/>
            <person name="Baker B.J."/>
            <person name="Piceno Y.M."/>
            <person name="Andersen G.L."/>
            <person name="Banfield J.F."/>
        </authorList>
    </citation>
    <scope>NUCLEOTIDE SEQUENCE [LARGE SCALE GENOMIC DNA]</scope>
</reference>
<evidence type="ECO:0000256" key="1">
    <source>
        <dbReference type="ARBA" id="ARBA00004496"/>
    </source>
</evidence>
<dbReference type="PANTHER" id="PTHR20982">
    <property type="entry name" value="RIBOSOME RECYCLING FACTOR"/>
    <property type="match status" value="1"/>
</dbReference>
<dbReference type="Pfam" id="PF01765">
    <property type="entry name" value="RRF"/>
    <property type="match status" value="1"/>
</dbReference>
<dbReference type="InterPro" id="IPR023584">
    <property type="entry name" value="Ribosome_recyc_fac_dom"/>
</dbReference>
<dbReference type="InterPro" id="IPR002661">
    <property type="entry name" value="Ribosome_recyc_fac"/>
</dbReference>
<comment type="function">
    <text evidence="5">Responsible for the release of ribosomes from messenger RNA at the termination of protein biosynthesis. May increase the efficiency of translation by recycling ribosomes from one round of translation to another.</text>
</comment>
<evidence type="ECO:0000256" key="4">
    <source>
        <dbReference type="ARBA" id="ARBA00022917"/>
    </source>
</evidence>
<feature type="domain" description="Ribosome recycling factor" evidence="6">
    <location>
        <begin position="20"/>
        <end position="183"/>
    </location>
</feature>
<dbReference type="Gene3D" id="3.30.1360.40">
    <property type="match status" value="1"/>
</dbReference>
<organism evidence="7 8">
    <name type="scientific">candidate division TA06 bacterium 34_109</name>
    <dbReference type="NCBI Taxonomy" id="1635277"/>
    <lineage>
        <taxon>Bacteria</taxon>
        <taxon>Bacteria division TA06</taxon>
    </lineage>
</organism>
<comment type="caution">
    <text evidence="7">The sequence shown here is derived from an EMBL/GenBank/DDBJ whole genome shotgun (WGS) entry which is preliminary data.</text>
</comment>
<dbReference type="Gene3D" id="1.10.132.20">
    <property type="entry name" value="Ribosome-recycling factor"/>
    <property type="match status" value="1"/>
</dbReference>
<dbReference type="GO" id="GO:0043023">
    <property type="term" value="F:ribosomal large subunit binding"/>
    <property type="evidence" value="ECO:0007669"/>
    <property type="project" value="TreeGrafter"/>
</dbReference>
<keyword evidence="3 5" id="KW-0963">Cytoplasm</keyword>
<dbReference type="InterPro" id="IPR036191">
    <property type="entry name" value="RRF_sf"/>
</dbReference>
<dbReference type="AlphaFoldDB" id="A0A124G0E6"/>
<dbReference type="CDD" id="cd00520">
    <property type="entry name" value="RRF"/>
    <property type="match status" value="1"/>
</dbReference>
<dbReference type="NCBIfam" id="TIGR00496">
    <property type="entry name" value="frr"/>
    <property type="match status" value="1"/>
</dbReference>
<evidence type="ECO:0000256" key="2">
    <source>
        <dbReference type="ARBA" id="ARBA00005912"/>
    </source>
</evidence>
<dbReference type="SUPFAM" id="SSF55194">
    <property type="entry name" value="Ribosome recycling factor, RRF"/>
    <property type="match status" value="1"/>
</dbReference>
<sequence length="185" mass="21094">MPEKLLHDLEVSMKKSVDNFKSELSKIRTGKATPALLDGINVEYYGVKSPLNQVSTISTPDPKMIVVQPWDKTILPMIEKEILKANIGLTPTNDGNVIRISVPPLTEERRKEIVKTIKKLGEESKIVIRQIRRDNIEKLKSMKKSGTISEDDEERLEKEVQKIIEKYIGEIDDLVTKKENEILES</sequence>